<proteinExistence type="inferred from homology"/>
<reference evidence="4 5" key="1">
    <citation type="journal article" date="2019" name="Sci. Rep.">
        <title>Comparative genomics of chytrid fungi reveal insights into the obligate biotrophic and pathogenic lifestyle of Synchytrium endobioticum.</title>
        <authorList>
            <person name="van de Vossenberg B.T.L.H."/>
            <person name="Warris S."/>
            <person name="Nguyen H.D.T."/>
            <person name="van Gent-Pelzer M.P.E."/>
            <person name="Joly D.L."/>
            <person name="van de Geest H.C."/>
            <person name="Bonants P.J.M."/>
            <person name="Smith D.S."/>
            <person name="Levesque C.A."/>
            <person name="van der Lee T.A.J."/>
        </authorList>
    </citation>
    <scope>NUCLEOTIDE SEQUENCE [LARGE SCALE GENOMIC DNA]</scope>
    <source>
        <strain evidence="4 5">CBS 809.83</strain>
    </source>
</reference>
<feature type="compositionally biased region" description="Pro residues" evidence="2">
    <location>
        <begin position="601"/>
        <end position="623"/>
    </location>
</feature>
<dbReference type="InterPro" id="IPR024224">
    <property type="entry name" value="DENND6"/>
</dbReference>
<dbReference type="GO" id="GO:0055037">
    <property type="term" value="C:recycling endosome"/>
    <property type="evidence" value="ECO:0007669"/>
    <property type="project" value="TreeGrafter"/>
</dbReference>
<evidence type="ECO:0000313" key="5">
    <source>
        <dbReference type="Proteomes" id="UP000318582"/>
    </source>
</evidence>
<keyword evidence="5" id="KW-1185">Reference proteome</keyword>
<dbReference type="EMBL" id="QEAQ01000010">
    <property type="protein sequence ID" value="TPX61088.1"/>
    <property type="molecule type" value="Genomic_DNA"/>
</dbReference>
<dbReference type="GO" id="GO:0005085">
    <property type="term" value="F:guanyl-nucleotide exchange factor activity"/>
    <property type="evidence" value="ECO:0007669"/>
    <property type="project" value="InterPro"/>
</dbReference>
<dbReference type="PANTHER" id="PTHR13677">
    <property type="entry name" value="LD41638P"/>
    <property type="match status" value="1"/>
</dbReference>
<feature type="compositionally biased region" description="Low complexity" evidence="2">
    <location>
        <begin position="281"/>
        <end position="293"/>
    </location>
</feature>
<feature type="domain" description="UDENN" evidence="3">
    <location>
        <begin position="207"/>
        <end position="802"/>
    </location>
</feature>
<dbReference type="PROSITE" id="PS50211">
    <property type="entry name" value="DENN"/>
    <property type="match status" value="1"/>
</dbReference>
<feature type="compositionally biased region" description="Basic and acidic residues" evidence="2">
    <location>
        <begin position="76"/>
        <end position="86"/>
    </location>
</feature>
<feature type="compositionally biased region" description="Low complexity" evidence="2">
    <location>
        <begin position="629"/>
        <end position="649"/>
    </location>
</feature>
<feature type="region of interest" description="Disordered" evidence="2">
    <location>
        <begin position="1"/>
        <end position="155"/>
    </location>
</feature>
<dbReference type="AlphaFoldDB" id="A0A507ED45"/>
<protein>
    <recommendedName>
        <fullName evidence="3">UDENN domain-containing protein</fullName>
    </recommendedName>
</protein>
<comment type="caution">
    <text evidence="4">The sequence shown here is derived from an EMBL/GenBank/DDBJ whole genome shotgun (WGS) entry which is preliminary data.</text>
</comment>
<gene>
    <name evidence="4" type="ORF">PhCBS80983_g01368</name>
</gene>
<feature type="region of interest" description="Disordered" evidence="2">
    <location>
        <begin position="578"/>
        <end position="664"/>
    </location>
</feature>
<evidence type="ECO:0000256" key="1">
    <source>
        <dbReference type="ARBA" id="ARBA00007159"/>
    </source>
</evidence>
<feature type="compositionally biased region" description="Low complexity" evidence="2">
    <location>
        <begin position="915"/>
        <end position="924"/>
    </location>
</feature>
<feature type="compositionally biased region" description="Low complexity" evidence="2">
    <location>
        <begin position="578"/>
        <end position="588"/>
    </location>
</feature>
<dbReference type="InterPro" id="IPR037516">
    <property type="entry name" value="Tripartite_DENN"/>
</dbReference>
<name>A0A507ED45_9FUNG</name>
<feature type="compositionally biased region" description="Low complexity" evidence="2">
    <location>
        <begin position="937"/>
        <end position="947"/>
    </location>
</feature>
<accession>A0A507ED45</accession>
<feature type="region of interest" description="Disordered" evidence="2">
    <location>
        <begin position="915"/>
        <end position="947"/>
    </location>
</feature>
<dbReference type="Proteomes" id="UP000318582">
    <property type="component" value="Unassembled WGS sequence"/>
</dbReference>
<dbReference type="PANTHER" id="PTHR13677:SF0">
    <property type="entry name" value="LD41638P"/>
    <property type="match status" value="1"/>
</dbReference>
<evidence type="ECO:0000259" key="3">
    <source>
        <dbReference type="PROSITE" id="PS50211"/>
    </source>
</evidence>
<evidence type="ECO:0000256" key="2">
    <source>
        <dbReference type="SAM" id="MobiDB-lite"/>
    </source>
</evidence>
<evidence type="ECO:0000313" key="4">
    <source>
        <dbReference type="EMBL" id="TPX61088.1"/>
    </source>
</evidence>
<comment type="similarity">
    <text evidence="1">Belongs to the DENND6 family.</text>
</comment>
<organism evidence="4 5">
    <name type="scientific">Powellomyces hirtus</name>
    <dbReference type="NCBI Taxonomy" id="109895"/>
    <lineage>
        <taxon>Eukaryota</taxon>
        <taxon>Fungi</taxon>
        <taxon>Fungi incertae sedis</taxon>
        <taxon>Chytridiomycota</taxon>
        <taxon>Chytridiomycota incertae sedis</taxon>
        <taxon>Chytridiomycetes</taxon>
        <taxon>Spizellomycetales</taxon>
        <taxon>Powellomycetaceae</taxon>
        <taxon>Powellomyces</taxon>
    </lineage>
</organism>
<sequence length="1034" mass="112121">MPSTASHPPPPRPANMQRRRTIVRTDSAPCDLSDDGAVSEMQASFMNARGGGGSRTPPQSMSHRPSLIDSRMLFGGDRDVRRKGSEELVASPIDQGFPRRKEGPETDDEQASSRYSTASEGDDASKPDVAPSKSVAEKPAITAVSQPPPPSLPAVTTKLPMGPYSALPSPQHSLLMMRSPLSPAGGGNLLDHSLLSLNLRMFWQWILCVCLVNFDLELGQALECVYPPIEFSEAEKKNISFSAFPDSNSTAHVGDSTFTFRMRSGHFTTELYRRQQPPPLQTATPTSGATPTTPNKPNGRGIETLHPGAGLPVDTDGHTYGYVFFRQQKDPQIRRGYFQKSLVILSPHPWPGLFLKLVGLLGPKYMDALCQDRRIVAASSDLSSSSPASAAKALLETACFNIAAWPPPPSTLSSETAYIPIPLTLPFLGVASQYSFPPNARFAQLFEAPTRTLSQYHQDDPTICTPGRFYQLFNGSLELMWIAWELLVIGQSLLVVAESPQACSDIIWGLVELLKPIPFGGDFRPYFTIQDSDFKGIASRQRLPTTATILGVTNPVFTKVLEHWPNVVRAAKAVSVSSQSGSQESPLANGAGGGHHHHVTPPRPYTSSNPPPLLANFSPPPPKSSGILSPFSKSSKQASTSSATSSPATKSHRPSGATPADGVRIESLTCKHKPFLSKDRGLIKEVVEAAIRGKPTHVLNNMLRRHFMDLTERFIQPLNKHFQSLVMGNPQTMTLSNIRARPEIRPFKQESFLDIVDTLTAGTQSFLPVHTKRPLRDLYRAFLLSPNFAAWLQHRTEEVFRDWRRKYIAVLCTSDVENWAKDKLANAVSIAKPKTALASAPAAAATVVSPLRRASSSAMGDIECVDLILRIRDEVVKYAPYFASPESSFSSCEATGGNYSMTNSRTTSPAHAFSPLVPAAVSPSPQAPRDPQQQAFSPTTPAITTTINSTTSRPTYIDLSTGTPHAAWASTICAAAPSPHSPGPVSVMGGVVPTKQQYEQLNTQLERLVAVLPDDLRASVVTGCTKNRGKGKGR</sequence>
<feature type="region of interest" description="Disordered" evidence="2">
    <location>
        <begin position="271"/>
        <end position="303"/>
    </location>
</feature>